<dbReference type="PATRIC" id="fig|879305.3.peg.123"/>
<reference evidence="1 2" key="1">
    <citation type="submission" date="2011-01" db="EMBL/GenBank/DDBJ databases">
        <authorList>
            <person name="Durkin A.S."/>
            <person name="Madupu R."/>
            <person name="Torralba M."/>
            <person name="Gillis M."/>
            <person name="Methe B."/>
            <person name="Sutton G."/>
            <person name="Nelson K.E."/>
        </authorList>
    </citation>
    <scope>NUCLEOTIDE SEQUENCE [LARGE SCALE GENOMIC DNA]</scope>
    <source>
        <strain evidence="1 2">ACS-065-V-Col13</strain>
    </source>
</reference>
<dbReference type="AlphaFoldDB" id="F0GTJ2"/>
<gene>
    <name evidence="1" type="ORF">HMPREF9290_0473</name>
</gene>
<keyword evidence="2" id="KW-1185">Reference proteome</keyword>
<protein>
    <recommendedName>
        <fullName evidence="3">DUF3793 family protein</fullName>
    </recommendedName>
</protein>
<name>F0GTJ2_9FIRM</name>
<dbReference type="RefSeq" id="WP_004833873.1">
    <property type="nucleotide sequence ID" value="NZ_AEXM01000004.1"/>
</dbReference>
<evidence type="ECO:0000313" key="1">
    <source>
        <dbReference type="EMBL" id="EGC82861.1"/>
    </source>
</evidence>
<sequence>MREDILIEHASPVIAGIKPAGLFQIRSTDIKYVRKILSSWENSCKKCPRCDLNFRLVSKKKKGFLVFVYRKSQLLDILKDKKIEQYMTNLGYDSNNLNKCMSSLTKRLQITDFPHEIGIFLGYPLDDVEGFIKNKGQNFLLNGYWKVYSNKEEKEKIFKAYKKSKAYNKALAKKGYDLAQLVN</sequence>
<dbReference type="Pfam" id="PF12672">
    <property type="entry name" value="DUF3793"/>
    <property type="match status" value="1"/>
</dbReference>
<evidence type="ECO:0008006" key="3">
    <source>
        <dbReference type="Google" id="ProtNLM"/>
    </source>
</evidence>
<evidence type="ECO:0000313" key="2">
    <source>
        <dbReference type="Proteomes" id="UP000005286"/>
    </source>
</evidence>
<accession>F0GTJ2</accession>
<organism evidence="1 2">
    <name type="scientific">Anaerococcus prevotii ACS-065-V-Col13</name>
    <dbReference type="NCBI Taxonomy" id="879305"/>
    <lineage>
        <taxon>Bacteria</taxon>
        <taxon>Bacillati</taxon>
        <taxon>Bacillota</taxon>
        <taxon>Tissierellia</taxon>
        <taxon>Tissierellales</taxon>
        <taxon>Peptoniphilaceae</taxon>
        <taxon>Anaerococcus</taxon>
    </lineage>
</organism>
<dbReference type="InterPro" id="IPR024523">
    <property type="entry name" value="DUF3793"/>
</dbReference>
<comment type="caution">
    <text evidence="1">The sequence shown here is derived from an EMBL/GenBank/DDBJ whole genome shotgun (WGS) entry which is preliminary data.</text>
</comment>
<dbReference type="STRING" id="879305.HMPREF9290_0473"/>
<dbReference type="eggNOG" id="ENOG5032SGE">
    <property type="taxonomic scope" value="Bacteria"/>
</dbReference>
<dbReference type="Proteomes" id="UP000005286">
    <property type="component" value="Unassembled WGS sequence"/>
</dbReference>
<proteinExistence type="predicted"/>
<dbReference type="EMBL" id="AEXM01000004">
    <property type="protein sequence ID" value="EGC82861.1"/>
    <property type="molecule type" value="Genomic_DNA"/>
</dbReference>